<evidence type="ECO:0000313" key="8">
    <source>
        <dbReference type="Proteomes" id="UP000199597"/>
    </source>
</evidence>
<dbReference type="InterPro" id="IPR036390">
    <property type="entry name" value="WH_DNA-bd_sf"/>
</dbReference>
<dbReference type="InterPro" id="IPR000524">
    <property type="entry name" value="Tscrpt_reg_HTH_GntR"/>
</dbReference>
<dbReference type="GO" id="GO:0030170">
    <property type="term" value="F:pyridoxal phosphate binding"/>
    <property type="evidence" value="ECO:0007669"/>
    <property type="project" value="InterPro"/>
</dbReference>
<dbReference type="EMBL" id="LT629766">
    <property type="protein sequence ID" value="SDT10043.1"/>
    <property type="molecule type" value="Genomic_DNA"/>
</dbReference>
<dbReference type="RefSeq" id="WP_167356911.1">
    <property type="nucleotide sequence ID" value="NZ_LT629766.1"/>
</dbReference>
<keyword evidence="8" id="KW-1185">Reference proteome</keyword>
<dbReference type="InterPro" id="IPR015424">
    <property type="entry name" value="PyrdxlP-dep_Trfase"/>
</dbReference>
<evidence type="ECO:0000259" key="6">
    <source>
        <dbReference type="PROSITE" id="PS50949"/>
    </source>
</evidence>
<evidence type="ECO:0000256" key="4">
    <source>
        <dbReference type="ARBA" id="ARBA00023125"/>
    </source>
</evidence>
<feature type="domain" description="HTH gntR-type" evidence="6">
    <location>
        <begin position="20"/>
        <end position="89"/>
    </location>
</feature>
<dbReference type="GO" id="GO:0003677">
    <property type="term" value="F:DNA binding"/>
    <property type="evidence" value="ECO:0007669"/>
    <property type="project" value="UniProtKB-KW"/>
</dbReference>
<dbReference type="PRINTS" id="PR00035">
    <property type="entry name" value="HTHGNTR"/>
</dbReference>
<protein>
    <submittedName>
        <fullName evidence="7">DNA-binding transcriptional regulator, MocR family, contains an aminotransferase domain</fullName>
    </submittedName>
</protein>
<dbReference type="InterPro" id="IPR051446">
    <property type="entry name" value="HTH_trans_reg/aminotransferase"/>
</dbReference>
<accession>A0A1H1XLI6</accession>
<keyword evidence="3" id="KW-0805">Transcription regulation</keyword>
<dbReference type="SUPFAM" id="SSF46785">
    <property type="entry name" value="Winged helix' DNA-binding domain"/>
    <property type="match status" value="1"/>
</dbReference>
<dbReference type="AlphaFoldDB" id="A0A1H1XLI6"/>
<evidence type="ECO:0000256" key="3">
    <source>
        <dbReference type="ARBA" id="ARBA00023015"/>
    </source>
</evidence>
<dbReference type="GO" id="GO:0003700">
    <property type="term" value="F:DNA-binding transcription factor activity"/>
    <property type="evidence" value="ECO:0007669"/>
    <property type="project" value="InterPro"/>
</dbReference>
<dbReference type="InterPro" id="IPR004839">
    <property type="entry name" value="Aminotransferase_I/II_large"/>
</dbReference>
<organism evidence="7 8">
    <name type="scientific">Brevibacterium siliguriense</name>
    <dbReference type="NCBI Taxonomy" id="1136497"/>
    <lineage>
        <taxon>Bacteria</taxon>
        <taxon>Bacillati</taxon>
        <taxon>Actinomycetota</taxon>
        <taxon>Actinomycetes</taxon>
        <taxon>Micrococcales</taxon>
        <taxon>Brevibacteriaceae</taxon>
        <taxon>Brevibacterium</taxon>
    </lineage>
</organism>
<dbReference type="PANTHER" id="PTHR46577:SF1">
    <property type="entry name" value="HTH-TYPE TRANSCRIPTIONAL REGULATORY PROTEIN GABR"/>
    <property type="match status" value="1"/>
</dbReference>
<gene>
    <name evidence="7" type="ORF">SAMN04489752_3357</name>
</gene>
<comment type="similarity">
    <text evidence="1">In the C-terminal section; belongs to the class-I pyridoxal-phosphate-dependent aminotransferase family.</text>
</comment>
<dbReference type="Pfam" id="PF00155">
    <property type="entry name" value="Aminotran_1_2"/>
    <property type="match status" value="1"/>
</dbReference>
<keyword evidence="2" id="KW-0663">Pyridoxal phosphate</keyword>
<keyword evidence="5" id="KW-0804">Transcription</keyword>
<dbReference type="InterPro" id="IPR015421">
    <property type="entry name" value="PyrdxlP-dep_Trfase_major"/>
</dbReference>
<dbReference type="CDD" id="cd00609">
    <property type="entry name" value="AAT_like"/>
    <property type="match status" value="1"/>
</dbReference>
<dbReference type="Gene3D" id="3.40.640.10">
    <property type="entry name" value="Type I PLP-dependent aspartate aminotransferase-like (Major domain)"/>
    <property type="match status" value="1"/>
</dbReference>
<dbReference type="InterPro" id="IPR036388">
    <property type="entry name" value="WH-like_DNA-bd_sf"/>
</dbReference>
<dbReference type="STRING" id="1136497.SAMN04489752_3357"/>
<sequence>MSLSARTLATIIGDWRTTAEPAHRLLTTAVRLAVLDGRVVIGQQLPSERSLALELGVSRTTVTTAYRQLGAQGFISTSQRHRATASLPPSGRTSPRGSVAGEVLDLTSASPLAPGRLLQEAYAAAMNQLPRYLAQTGYDRTGILELRDAVARWFSSRGLATAPDQILITHGAQHALSLVAHVLLRPRATVAVEHPTYPNALELFRLLGCRMTAVPPARSLGDVDAWKPALEAADLVYLTPDFHNPSGVSIPAEVRPALRSRKVMVIDETMVALGLDGRCLPDSPPLAYFHPSALTIGSVSKCLWGGLRVGWLRAPESLVNKLARLRPATDLGNSVLDQLAVAEMLEAGRCADTDASWQRTQRSDHLRRALLNSPLDIASIERPTGGLALWVKFEKPVAAAMASHASKEGLALSAGPMFSPHGAFQRHLRIPYTLNCNQLDQVASRLTSLRESLEYT</sequence>
<dbReference type="PANTHER" id="PTHR46577">
    <property type="entry name" value="HTH-TYPE TRANSCRIPTIONAL REGULATORY PROTEIN GABR"/>
    <property type="match status" value="1"/>
</dbReference>
<dbReference type="CDD" id="cd07377">
    <property type="entry name" value="WHTH_GntR"/>
    <property type="match status" value="1"/>
</dbReference>
<dbReference type="GO" id="GO:0008483">
    <property type="term" value="F:transaminase activity"/>
    <property type="evidence" value="ECO:0007669"/>
    <property type="project" value="UniProtKB-KW"/>
</dbReference>
<keyword evidence="7" id="KW-0032">Aminotransferase</keyword>
<evidence type="ECO:0000313" key="7">
    <source>
        <dbReference type="EMBL" id="SDT10043.1"/>
    </source>
</evidence>
<reference evidence="8" key="1">
    <citation type="submission" date="2016-10" db="EMBL/GenBank/DDBJ databases">
        <authorList>
            <person name="Varghese N."/>
            <person name="Submissions S."/>
        </authorList>
    </citation>
    <scope>NUCLEOTIDE SEQUENCE [LARGE SCALE GENOMIC DNA]</scope>
    <source>
        <strain evidence="8">DSM 23676</strain>
    </source>
</reference>
<proteinExistence type="inferred from homology"/>
<dbReference type="Gene3D" id="1.10.10.10">
    <property type="entry name" value="Winged helix-like DNA-binding domain superfamily/Winged helix DNA-binding domain"/>
    <property type="match status" value="1"/>
</dbReference>
<dbReference type="SMART" id="SM00345">
    <property type="entry name" value="HTH_GNTR"/>
    <property type="match status" value="1"/>
</dbReference>
<keyword evidence="4 7" id="KW-0238">DNA-binding</keyword>
<evidence type="ECO:0000256" key="1">
    <source>
        <dbReference type="ARBA" id="ARBA00005384"/>
    </source>
</evidence>
<dbReference type="PROSITE" id="PS50949">
    <property type="entry name" value="HTH_GNTR"/>
    <property type="match status" value="1"/>
</dbReference>
<dbReference type="Proteomes" id="UP000199597">
    <property type="component" value="Chromosome I"/>
</dbReference>
<evidence type="ECO:0000256" key="5">
    <source>
        <dbReference type="ARBA" id="ARBA00023163"/>
    </source>
</evidence>
<dbReference type="Pfam" id="PF00392">
    <property type="entry name" value="GntR"/>
    <property type="match status" value="1"/>
</dbReference>
<keyword evidence="7" id="KW-0808">Transferase</keyword>
<dbReference type="SUPFAM" id="SSF53383">
    <property type="entry name" value="PLP-dependent transferases"/>
    <property type="match status" value="1"/>
</dbReference>
<evidence type="ECO:0000256" key="2">
    <source>
        <dbReference type="ARBA" id="ARBA00022898"/>
    </source>
</evidence>
<name>A0A1H1XLI6_9MICO</name>